<feature type="non-terminal residue" evidence="1">
    <location>
        <position position="1"/>
    </location>
</feature>
<evidence type="ECO:0000313" key="1">
    <source>
        <dbReference type="EMBL" id="KAF8478000.1"/>
    </source>
</evidence>
<sequence>INITKIADMLLLKTIPEANNWKGYTLKPRTNLTAAPAKKKPRTSVKVEGLEGMNIPHNCGNTIARTVMISPASSFQVLKTKSAKKSLIYLFYEVIANGSDGTSRDDSNVHYCCLHGAHKVCTIKKSMRSNLSALVNNLHIQVKPMFQLYCILKDQDKPPMPKEVDIASGKRQLDGNAEAEYLEMLEKSLENIKKAFQVQQIWAIGPWDQAKFEQLLTEWIVACDQPFDEVEKPKFVVLM</sequence>
<name>A0A9P5MSZ7_9AGAM</name>
<dbReference type="Proteomes" id="UP000759537">
    <property type="component" value="Unassembled WGS sequence"/>
</dbReference>
<organism evidence="1 2">
    <name type="scientific">Russula ochroleuca</name>
    <dbReference type="NCBI Taxonomy" id="152965"/>
    <lineage>
        <taxon>Eukaryota</taxon>
        <taxon>Fungi</taxon>
        <taxon>Dikarya</taxon>
        <taxon>Basidiomycota</taxon>
        <taxon>Agaricomycotina</taxon>
        <taxon>Agaricomycetes</taxon>
        <taxon>Russulales</taxon>
        <taxon>Russulaceae</taxon>
        <taxon>Russula</taxon>
    </lineage>
</organism>
<feature type="non-terminal residue" evidence="1">
    <location>
        <position position="239"/>
    </location>
</feature>
<keyword evidence="2" id="KW-1185">Reference proteome</keyword>
<dbReference type="OrthoDB" id="3259181at2759"/>
<reference evidence="1" key="1">
    <citation type="submission" date="2019-10" db="EMBL/GenBank/DDBJ databases">
        <authorList>
            <consortium name="DOE Joint Genome Institute"/>
            <person name="Kuo A."/>
            <person name="Miyauchi S."/>
            <person name="Kiss E."/>
            <person name="Drula E."/>
            <person name="Kohler A."/>
            <person name="Sanchez-Garcia M."/>
            <person name="Andreopoulos B."/>
            <person name="Barry K.W."/>
            <person name="Bonito G."/>
            <person name="Buee M."/>
            <person name="Carver A."/>
            <person name="Chen C."/>
            <person name="Cichocki N."/>
            <person name="Clum A."/>
            <person name="Culley D."/>
            <person name="Crous P.W."/>
            <person name="Fauchery L."/>
            <person name="Girlanda M."/>
            <person name="Hayes R."/>
            <person name="Keri Z."/>
            <person name="LaButti K."/>
            <person name="Lipzen A."/>
            <person name="Lombard V."/>
            <person name="Magnuson J."/>
            <person name="Maillard F."/>
            <person name="Morin E."/>
            <person name="Murat C."/>
            <person name="Nolan M."/>
            <person name="Ohm R."/>
            <person name="Pangilinan J."/>
            <person name="Pereira M."/>
            <person name="Perotto S."/>
            <person name="Peter M."/>
            <person name="Riley R."/>
            <person name="Sitrit Y."/>
            <person name="Stielow B."/>
            <person name="Szollosi G."/>
            <person name="Zifcakova L."/>
            <person name="Stursova M."/>
            <person name="Spatafora J.W."/>
            <person name="Tedersoo L."/>
            <person name="Vaario L.-M."/>
            <person name="Yamada A."/>
            <person name="Yan M."/>
            <person name="Wang P."/>
            <person name="Xu J."/>
            <person name="Bruns T."/>
            <person name="Baldrian P."/>
            <person name="Vilgalys R."/>
            <person name="Henrissat B."/>
            <person name="Grigoriev I.V."/>
            <person name="Hibbett D."/>
            <person name="Nagy L.G."/>
            <person name="Martin F.M."/>
        </authorList>
    </citation>
    <scope>NUCLEOTIDE SEQUENCE</scope>
    <source>
        <strain evidence="1">Prilba</strain>
    </source>
</reference>
<dbReference type="AlphaFoldDB" id="A0A9P5MSZ7"/>
<proteinExistence type="predicted"/>
<dbReference type="EMBL" id="WHVB01000012">
    <property type="protein sequence ID" value="KAF8478000.1"/>
    <property type="molecule type" value="Genomic_DNA"/>
</dbReference>
<comment type="caution">
    <text evidence="1">The sequence shown here is derived from an EMBL/GenBank/DDBJ whole genome shotgun (WGS) entry which is preliminary data.</text>
</comment>
<accession>A0A9P5MSZ7</accession>
<evidence type="ECO:0000313" key="2">
    <source>
        <dbReference type="Proteomes" id="UP000759537"/>
    </source>
</evidence>
<protein>
    <submittedName>
        <fullName evidence="1">Uncharacterized protein</fullName>
    </submittedName>
</protein>
<gene>
    <name evidence="1" type="ORF">DFH94DRAFT_620353</name>
</gene>
<reference evidence="1" key="2">
    <citation type="journal article" date="2020" name="Nat. Commun.">
        <title>Large-scale genome sequencing of mycorrhizal fungi provides insights into the early evolution of symbiotic traits.</title>
        <authorList>
            <person name="Miyauchi S."/>
            <person name="Kiss E."/>
            <person name="Kuo A."/>
            <person name="Drula E."/>
            <person name="Kohler A."/>
            <person name="Sanchez-Garcia M."/>
            <person name="Morin E."/>
            <person name="Andreopoulos B."/>
            <person name="Barry K.W."/>
            <person name="Bonito G."/>
            <person name="Buee M."/>
            <person name="Carver A."/>
            <person name="Chen C."/>
            <person name="Cichocki N."/>
            <person name="Clum A."/>
            <person name="Culley D."/>
            <person name="Crous P.W."/>
            <person name="Fauchery L."/>
            <person name="Girlanda M."/>
            <person name="Hayes R.D."/>
            <person name="Keri Z."/>
            <person name="LaButti K."/>
            <person name="Lipzen A."/>
            <person name="Lombard V."/>
            <person name="Magnuson J."/>
            <person name="Maillard F."/>
            <person name="Murat C."/>
            <person name="Nolan M."/>
            <person name="Ohm R.A."/>
            <person name="Pangilinan J."/>
            <person name="Pereira M.F."/>
            <person name="Perotto S."/>
            <person name="Peter M."/>
            <person name="Pfister S."/>
            <person name="Riley R."/>
            <person name="Sitrit Y."/>
            <person name="Stielow J.B."/>
            <person name="Szollosi G."/>
            <person name="Zifcakova L."/>
            <person name="Stursova M."/>
            <person name="Spatafora J.W."/>
            <person name="Tedersoo L."/>
            <person name="Vaario L.M."/>
            <person name="Yamada A."/>
            <person name="Yan M."/>
            <person name="Wang P."/>
            <person name="Xu J."/>
            <person name="Bruns T."/>
            <person name="Baldrian P."/>
            <person name="Vilgalys R."/>
            <person name="Dunand C."/>
            <person name="Henrissat B."/>
            <person name="Grigoriev I.V."/>
            <person name="Hibbett D."/>
            <person name="Nagy L.G."/>
            <person name="Martin F.M."/>
        </authorList>
    </citation>
    <scope>NUCLEOTIDE SEQUENCE</scope>
    <source>
        <strain evidence="1">Prilba</strain>
    </source>
</reference>